<dbReference type="PROSITE" id="PS00427">
    <property type="entry name" value="DISINTEGRIN_1"/>
    <property type="match status" value="2"/>
</dbReference>
<feature type="disulfide bond" evidence="8">
    <location>
        <begin position="934"/>
        <end position="939"/>
    </location>
</feature>
<keyword evidence="5 7" id="KW-1015">Disulfide bond</keyword>
<evidence type="ECO:0000256" key="3">
    <source>
        <dbReference type="ARBA" id="ARBA00022989"/>
    </source>
</evidence>
<dbReference type="PRINTS" id="PR00289">
    <property type="entry name" value="DISINTEGRIN"/>
</dbReference>
<feature type="domain" description="Disintegrin" evidence="11">
    <location>
        <begin position="354"/>
        <end position="440"/>
    </location>
</feature>
<dbReference type="CDD" id="cd04269">
    <property type="entry name" value="ZnMc_adamalysin_II_like"/>
    <property type="match status" value="2"/>
</dbReference>
<keyword evidence="8" id="KW-0862">Zinc</keyword>
<evidence type="ECO:0000256" key="2">
    <source>
        <dbReference type="ARBA" id="ARBA00022692"/>
    </source>
</evidence>
<dbReference type="InterPro" id="IPR018358">
    <property type="entry name" value="Disintegrin_CS"/>
</dbReference>
<feature type="domain" description="Disintegrin" evidence="11">
    <location>
        <begin position="981"/>
        <end position="1067"/>
    </location>
</feature>
<feature type="binding site" evidence="8">
    <location>
        <position position="921"/>
    </location>
    <ligand>
        <name>Zn(2+)</name>
        <dbReference type="ChEBI" id="CHEBI:29105"/>
        <note>catalytic</note>
    </ligand>
</feature>
<dbReference type="SUPFAM" id="SSF55486">
    <property type="entry name" value="Metalloproteases ('zincins'), catalytic domain"/>
    <property type="match status" value="2"/>
</dbReference>
<dbReference type="Proteomes" id="UP000322234">
    <property type="component" value="Unassembled WGS sequence"/>
</dbReference>
<feature type="disulfide bond" evidence="6">
    <location>
        <begin position="1039"/>
        <end position="1059"/>
    </location>
</feature>
<dbReference type="SMART" id="SM00608">
    <property type="entry name" value="ACR"/>
    <property type="match status" value="2"/>
</dbReference>
<dbReference type="PROSITE" id="PS50214">
    <property type="entry name" value="DISINTEGRIN_2"/>
    <property type="match status" value="2"/>
</dbReference>
<comment type="caution">
    <text evidence="7">Lacks conserved residue(s) required for the propagation of feature annotation.</text>
</comment>
<dbReference type="PANTHER" id="PTHR11905:SF239">
    <property type="entry name" value="A DISINTEGRIN AND METALLOPEPTIDASE DOMAIN 26B-RELATED"/>
    <property type="match status" value="1"/>
</dbReference>
<dbReference type="GO" id="GO:0009897">
    <property type="term" value="C:external side of plasma membrane"/>
    <property type="evidence" value="ECO:0007669"/>
    <property type="project" value="TreeGrafter"/>
</dbReference>
<dbReference type="Pfam" id="PF01562">
    <property type="entry name" value="Pep_M12B_propep"/>
    <property type="match status" value="2"/>
</dbReference>
<evidence type="ECO:0000256" key="9">
    <source>
        <dbReference type="SAM" id="Phobius"/>
    </source>
</evidence>
<keyword evidence="14" id="KW-1185">Reference proteome</keyword>
<sequence>MKPPGRLSYSLHLGGQRHVFHMKVKKHLLSRHLPVFTYSEEGALLKDQPFVQNDCYYHGFVEGDPESLVALSTCLGGFRGLLQINNVVYEIKPMIFSTKFEHLVYKMESEETRFPTMKSGFVQEESVEHFEFQETGNCTLKQSHYEGWWIHSFFVEMAVVVDYTLYNYFKKNVSKVKEDLFTIVNIVDSIYQVMGMKVLLIGLEFWTQRNLVEIDAVQRALRDFCVWKANNIDARIAHDTTHIFMQKTLRGLSGIGFIAGMCRPHFSCAAVTFANKTLAIIGIAVAHHLGHNLGMTHDTILCVCSAGHNRCIMRHDNPPIAKFSNCSYSFFWEYGVQKAKCLRYTIYTKDIFSRKRCGNGVVEEGEECDCGSLQQCSRDACCLTNCSLSFGSVCAFGLCCKDCKFLPSGEMCRKEVNECDLPEWCNGSSHMCPDDVYVEDGIPCNDISYCYEKRCNDRNAHCRQIFGRTAKNANDSCYRQINTQGDRFGNCGTEGPTYLKCNMSDIFCGRIQCDNVAEIPLLTEHSTMHGTRFNNATCWGTDYHFGMDIPDIGEVKDGTECGPEHVCIGRKCVHISLLDSNCSPTFCNMRGICNNKHHCHCNYKWDPPNCVKRGDGEVVVPLKITYAGSSMKPPGWLSYSLRFGGQRHILHMKVNKLLFSKHLPVFTYTDQHGLTEDQPFVQNDCYYQGYMEGDPESLVALSTCLGGFQGTLQIHNVVYEIKPKRLSTSFEHLLYKMVDETELPPKRCGLTDEEITRQLKFLQESVNYTLKQSGYVGWWTHRRFLELAVLVDHGRYLYHQSNSSSVQSEVCMVVNGIDNFLHSLDVNVVLIGIEIWSEDNLLPTTNISILLEEFCMWKGRSFNTRLPHDIAHVFIKENYGRLLGLAYVGTVCNQLYNCGVDSFLNDKLQEFAYIVSHEIGHNLGMRHDDKICECGSRKCIMFPSKTVATRFSNCSYASYWNVVGKVRCMHISPNPENIFRQTRCGNSVLEEGEECDCGSTYTCAKDPCCQSDCTVRVGATCAFGLCCENCTFMPSGSMCRKEENECDLPEWCNGTSYQCPEDVYMQDGTSCTGGGYCYEKRCNDRNEQCRKIFGKEAKNANENCYKEVNMRGDRFGNCGLTASSYIQCGIPDILCGRVQCENVTEIPLLRDHSTVHWTRINGVSCWGTDYHLGMTIPDIGEVKDGTECGANHICIERKCTFMPSFESGCSPETCNMNGVCNNREHCHCNSEWNPPHCQEKGAGGSVDSGPPPGRDDVQDHHYLLLFRLIPLFFMLFCLLMWLFKKLKELIGQEEKSAPAEPQ</sequence>
<dbReference type="Gene3D" id="3.40.390.10">
    <property type="entry name" value="Collagenase (Catalytic Domain)"/>
    <property type="match status" value="2"/>
</dbReference>
<evidence type="ECO:0000256" key="8">
    <source>
        <dbReference type="PROSITE-ProRule" id="PRU00276"/>
    </source>
</evidence>
<evidence type="ECO:0000256" key="1">
    <source>
        <dbReference type="ARBA" id="ARBA00004479"/>
    </source>
</evidence>
<evidence type="ECO:0000256" key="4">
    <source>
        <dbReference type="ARBA" id="ARBA00023136"/>
    </source>
</evidence>
<dbReference type="GO" id="GO:0008584">
    <property type="term" value="P:male gonad development"/>
    <property type="evidence" value="ECO:0007669"/>
    <property type="project" value="TreeGrafter"/>
</dbReference>
<evidence type="ECO:0000259" key="12">
    <source>
        <dbReference type="PROSITE" id="PS50215"/>
    </source>
</evidence>
<feature type="transmembrane region" description="Helical" evidence="9">
    <location>
        <begin position="1262"/>
        <end position="1283"/>
    </location>
</feature>
<feature type="binding site" evidence="8">
    <location>
        <position position="917"/>
    </location>
    <ligand>
        <name>Zn(2+)</name>
        <dbReference type="ChEBI" id="CHEBI:29105"/>
        <note>catalytic</note>
    </ligand>
</feature>
<keyword evidence="8" id="KW-0479">Metal-binding</keyword>
<keyword evidence="7" id="KW-0245">EGF-like domain</keyword>
<dbReference type="Pfam" id="PF00200">
    <property type="entry name" value="Disintegrin"/>
    <property type="match status" value="2"/>
</dbReference>
<comment type="subcellular location">
    <subcellularLocation>
        <location evidence="1">Membrane</location>
        <topology evidence="1">Single-pass type I membrane protein</topology>
    </subcellularLocation>
</comment>
<feature type="binding site" evidence="8">
    <location>
        <position position="297"/>
    </location>
    <ligand>
        <name>Zn(2+)</name>
        <dbReference type="ChEBI" id="CHEBI:29105"/>
        <note>catalytic</note>
    </ligand>
</feature>
<dbReference type="GO" id="GO:0046872">
    <property type="term" value="F:metal ion binding"/>
    <property type="evidence" value="ECO:0007669"/>
    <property type="project" value="UniProtKB-KW"/>
</dbReference>
<feature type="domain" description="Peptidase M12B" evidence="12">
    <location>
        <begin position="783"/>
        <end position="975"/>
    </location>
</feature>
<dbReference type="InterPro" id="IPR034027">
    <property type="entry name" value="Reprolysin_adamalysin"/>
</dbReference>
<evidence type="ECO:0000256" key="7">
    <source>
        <dbReference type="PROSITE-ProRule" id="PRU00076"/>
    </source>
</evidence>
<dbReference type="InterPro" id="IPR000742">
    <property type="entry name" value="EGF"/>
</dbReference>
<evidence type="ECO:0000259" key="11">
    <source>
        <dbReference type="PROSITE" id="PS50214"/>
    </source>
</evidence>
<comment type="caution">
    <text evidence="13">The sequence shown here is derived from an EMBL/GenBank/DDBJ whole genome shotgun (WGS) entry which is preliminary data.</text>
</comment>
<name>A0A6B0RQD4_9CETA</name>
<evidence type="ECO:0000313" key="13">
    <source>
        <dbReference type="EMBL" id="MXQ89603.1"/>
    </source>
</evidence>
<dbReference type="EMBL" id="VBQZ03000057">
    <property type="protein sequence ID" value="MXQ89603.1"/>
    <property type="molecule type" value="Genomic_DNA"/>
</dbReference>
<feature type="disulfide bond" evidence="6">
    <location>
        <begin position="412"/>
        <end position="432"/>
    </location>
</feature>
<dbReference type="Gene3D" id="4.10.70.10">
    <property type="entry name" value="Disintegrin domain"/>
    <property type="match status" value="2"/>
</dbReference>
<dbReference type="PANTHER" id="PTHR11905">
    <property type="entry name" value="ADAM A DISINTEGRIN AND METALLOPROTEASE DOMAIN"/>
    <property type="match status" value="1"/>
</dbReference>
<dbReference type="InterPro" id="IPR024079">
    <property type="entry name" value="MetalloPept_cat_dom_sf"/>
</dbReference>
<dbReference type="InterPro" id="IPR001762">
    <property type="entry name" value="Disintegrin_dom"/>
</dbReference>
<dbReference type="PROSITE" id="PS50026">
    <property type="entry name" value="EGF_3"/>
    <property type="match status" value="1"/>
</dbReference>
<dbReference type="InterPro" id="IPR036436">
    <property type="entry name" value="Disintegrin_dom_sf"/>
</dbReference>
<keyword evidence="4 9" id="KW-0472">Membrane</keyword>
<dbReference type="Pfam" id="PF08516">
    <property type="entry name" value="ADAM_CR"/>
    <property type="match status" value="2"/>
</dbReference>
<dbReference type="InterPro" id="IPR006586">
    <property type="entry name" value="ADAM_Cys-rich"/>
</dbReference>
<feature type="binding site" evidence="8">
    <location>
        <position position="291"/>
    </location>
    <ligand>
        <name>Zn(2+)</name>
        <dbReference type="ChEBI" id="CHEBI:29105"/>
        <note>catalytic</note>
    </ligand>
</feature>
<dbReference type="InterPro" id="IPR002870">
    <property type="entry name" value="Peptidase_M12B_N"/>
</dbReference>
<evidence type="ECO:0000313" key="14">
    <source>
        <dbReference type="Proteomes" id="UP000322234"/>
    </source>
</evidence>
<keyword evidence="2 9" id="KW-0812">Transmembrane</keyword>
<dbReference type="GO" id="GO:0004222">
    <property type="term" value="F:metalloendopeptidase activity"/>
    <property type="evidence" value="ECO:0007669"/>
    <property type="project" value="InterPro"/>
</dbReference>
<proteinExistence type="predicted"/>
<accession>A0A6B0RQD4</accession>
<dbReference type="Pfam" id="PF01421">
    <property type="entry name" value="Reprolysin"/>
    <property type="match status" value="2"/>
</dbReference>
<evidence type="ECO:0000256" key="5">
    <source>
        <dbReference type="ARBA" id="ARBA00023157"/>
    </source>
</evidence>
<organism evidence="13 14">
    <name type="scientific">Bos mutus</name>
    <name type="common">wild yak</name>
    <dbReference type="NCBI Taxonomy" id="72004"/>
    <lineage>
        <taxon>Eukaryota</taxon>
        <taxon>Metazoa</taxon>
        <taxon>Chordata</taxon>
        <taxon>Craniata</taxon>
        <taxon>Vertebrata</taxon>
        <taxon>Euteleostomi</taxon>
        <taxon>Mammalia</taxon>
        <taxon>Eutheria</taxon>
        <taxon>Laurasiatheria</taxon>
        <taxon>Artiodactyla</taxon>
        <taxon>Ruminantia</taxon>
        <taxon>Pecora</taxon>
        <taxon>Bovidae</taxon>
        <taxon>Bovinae</taxon>
        <taxon>Bos</taxon>
    </lineage>
</organism>
<dbReference type="FunFam" id="3.40.390.10:FF:000002">
    <property type="entry name" value="Disintegrin and metalloproteinase domain-containing protein 22"/>
    <property type="match status" value="2"/>
</dbReference>
<feature type="disulfide bond" evidence="8">
    <location>
        <begin position="302"/>
        <end position="326"/>
    </location>
</feature>
<protein>
    <recommendedName>
        <fullName evidence="15">Disintegrin and metalloproteinase domain-containing protein 29</fullName>
    </recommendedName>
</protein>
<dbReference type="PROSITE" id="PS50215">
    <property type="entry name" value="ADAM_MEPRO"/>
    <property type="match status" value="2"/>
</dbReference>
<reference evidence="13" key="1">
    <citation type="submission" date="2019-10" db="EMBL/GenBank/DDBJ databases">
        <title>The sequence and de novo assembly of the wild yak genome.</title>
        <authorList>
            <person name="Liu Y."/>
        </authorList>
    </citation>
    <scope>NUCLEOTIDE SEQUENCE [LARGE SCALE GENOMIC DNA]</scope>
    <source>
        <strain evidence="13">WY2019</strain>
    </source>
</reference>
<keyword evidence="3 9" id="KW-1133">Transmembrane helix</keyword>
<dbReference type="GO" id="GO:0006508">
    <property type="term" value="P:proteolysis"/>
    <property type="evidence" value="ECO:0007669"/>
    <property type="project" value="InterPro"/>
</dbReference>
<dbReference type="FunFam" id="4.10.70.10:FF:000001">
    <property type="entry name" value="Disintegrin and metalloproteinase domain-containing protein 22"/>
    <property type="match status" value="2"/>
</dbReference>
<gene>
    <name evidence="13" type="ORF">E5288_WYG022174</name>
</gene>
<dbReference type="InterPro" id="IPR001590">
    <property type="entry name" value="Peptidase_M12B"/>
</dbReference>
<dbReference type="GO" id="GO:1990913">
    <property type="term" value="C:sperm head plasma membrane"/>
    <property type="evidence" value="ECO:0007669"/>
    <property type="project" value="TreeGrafter"/>
</dbReference>
<feature type="binding site" evidence="8">
    <location>
        <position position="287"/>
    </location>
    <ligand>
        <name>Zn(2+)</name>
        <dbReference type="ChEBI" id="CHEBI:29105"/>
        <note>catalytic</note>
    </ligand>
</feature>
<feature type="domain" description="EGF-like" evidence="10">
    <location>
        <begin position="1205"/>
        <end position="1238"/>
    </location>
</feature>
<dbReference type="SUPFAM" id="SSF57552">
    <property type="entry name" value="Blood coagulation inhibitor (disintegrin)"/>
    <property type="match status" value="2"/>
</dbReference>
<evidence type="ECO:0008006" key="15">
    <source>
        <dbReference type="Google" id="ProtNLM"/>
    </source>
</evidence>
<evidence type="ECO:0000256" key="6">
    <source>
        <dbReference type="PROSITE-ProRule" id="PRU00068"/>
    </source>
</evidence>
<feature type="binding site" evidence="8">
    <location>
        <position position="927"/>
    </location>
    <ligand>
        <name>Zn(2+)</name>
        <dbReference type="ChEBI" id="CHEBI:29105"/>
        <note>catalytic</note>
    </ligand>
</feature>
<feature type="domain" description="Peptidase M12B" evidence="12">
    <location>
        <begin position="153"/>
        <end position="334"/>
    </location>
</feature>
<feature type="active site" evidence="8">
    <location>
        <position position="918"/>
    </location>
</feature>
<evidence type="ECO:0000259" key="10">
    <source>
        <dbReference type="PROSITE" id="PS50026"/>
    </source>
</evidence>
<dbReference type="SMART" id="SM00050">
    <property type="entry name" value="DISIN"/>
    <property type="match status" value="2"/>
</dbReference>
<feature type="disulfide bond" evidence="7">
    <location>
        <begin position="1228"/>
        <end position="1237"/>
    </location>
</feature>